<organism evidence="1 2">
    <name type="scientific">Babesia caballi</name>
    <dbReference type="NCBI Taxonomy" id="5871"/>
    <lineage>
        <taxon>Eukaryota</taxon>
        <taxon>Sar</taxon>
        <taxon>Alveolata</taxon>
        <taxon>Apicomplexa</taxon>
        <taxon>Aconoidasida</taxon>
        <taxon>Piroplasmida</taxon>
        <taxon>Babesiidae</taxon>
        <taxon>Babesia</taxon>
    </lineage>
</organism>
<sequence length="424" mass="47005">MGNPYSKLGSNGPFTCLTQQPRNLKEGIDWVLRFSGRDTQNYGQHGEAEIGAGAITKLADAIIGVLKKADCDTLKEFKEKMKNCSMLAEAYYNSLKTEHCLTVILQNLITSLTESLSTFIGYDNKWEGTITGKGIAIGREGPGSKGESIEPSKPWKSDTENEKKEIGYVLAYNPDKAKWDGTLQKNTSYAKTCADNFFTAVIIIFEGLTYLYWGCRINENAPWRMQQFKGAHGDRLYAYLLKQGFKNEYLNNHYIQPIVKKKHVEVTDNQRCREGAIINGILSRAFYEFGKAMAEISRNPNSSLEAAKCSYDDFIAALIKYAKDGLESFKNSATTQHSSNLCPISCAQNGCDGGRRMAAFSTFMDYPLTKLYVFALAYKCFTDKRHKSAVFKAMGGVTCGAGIGAAAYYTNVFGFGPMIAGLFT</sequence>
<evidence type="ECO:0000313" key="1">
    <source>
        <dbReference type="EMBL" id="GIX64162.1"/>
    </source>
</evidence>
<accession>A0AAV4LVA0</accession>
<name>A0AAV4LVA0_BABCB</name>
<reference evidence="1 2" key="1">
    <citation type="submission" date="2021-06" db="EMBL/GenBank/DDBJ databases">
        <title>Genome sequence of Babesia caballi.</title>
        <authorList>
            <person name="Yamagishi J."/>
            <person name="Kidaka T."/>
            <person name="Ochi A."/>
        </authorList>
    </citation>
    <scope>NUCLEOTIDE SEQUENCE [LARGE SCALE GENOMIC DNA]</scope>
    <source>
        <strain evidence="1">USDA-D6B2</strain>
    </source>
</reference>
<protein>
    <submittedName>
        <fullName evidence="1">Variant erythrocyte surface antigen-1 family protein</fullName>
    </submittedName>
</protein>
<dbReference type="Pfam" id="PF12785">
    <property type="entry name" value="VESA1_N"/>
    <property type="match status" value="1"/>
</dbReference>
<dbReference type="InterPro" id="IPR024751">
    <property type="entry name" value="VESA1"/>
</dbReference>
<keyword evidence="2" id="KW-1185">Reference proteome</keyword>
<comment type="caution">
    <text evidence="1">The sequence shown here is derived from an EMBL/GenBank/DDBJ whole genome shotgun (WGS) entry which is preliminary data.</text>
</comment>
<dbReference type="RefSeq" id="XP_067716231.1">
    <property type="nucleotide sequence ID" value="XM_067860130.1"/>
</dbReference>
<dbReference type="AlphaFoldDB" id="A0AAV4LVA0"/>
<dbReference type="GeneID" id="94195643"/>
<gene>
    <name evidence="1" type="ORF">BcabD6B2_35970</name>
</gene>
<dbReference type="Proteomes" id="UP001497744">
    <property type="component" value="Unassembled WGS sequence"/>
</dbReference>
<proteinExistence type="predicted"/>
<evidence type="ECO:0000313" key="2">
    <source>
        <dbReference type="Proteomes" id="UP001497744"/>
    </source>
</evidence>
<dbReference type="EMBL" id="BPLF01000003">
    <property type="protein sequence ID" value="GIX64162.1"/>
    <property type="molecule type" value="Genomic_DNA"/>
</dbReference>